<sequence length="56" mass="7189">MRKANPFYYRKIKFKKYFKVRSNIFNLLIILEIDFYPEKWRLLRFDMDNTLFLWGF</sequence>
<keyword evidence="1" id="KW-0812">Transmembrane</keyword>
<gene>
    <name evidence="2" type="ordered locus">ECL_00061</name>
</gene>
<keyword evidence="1" id="KW-1133">Transmembrane helix</keyword>
<name>A0A0H3CDJ2_ENTCC</name>
<organism evidence="2 3">
    <name type="scientific">Enterobacter cloacae subsp. cloacae (strain ATCC 13047 / DSM 30054 / NBRC 13535 / NCTC 10005 / WDCM 00083 / NCDC 279-56)</name>
    <dbReference type="NCBI Taxonomy" id="716541"/>
    <lineage>
        <taxon>Bacteria</taxon>
        <taxon>Pseudomonadati</taxon>
        <taxon>Pseudomonadota</taxon>
        <taxon>Gammaproteobacteria</taxon>
        <taxon>Enterobacterales</taxon>
        <taxon>Enterobacteriaceae</taxon>
        <taxon>Enterobacter</taxon>
        <taxon>Enterobacter cloacae complex</taxon>
    </lineage>
</organism>
<evidence type="ECO:0000313" key="2">
    <source>
        <dbReference type="EMBL" id="ADF59629.1"/>
    </source>
</evidence>
<dbReference type="EnsemblBacteria" id="ADF59629">
    <property type="protein sequence ID" value="ADF59629"/>
    <property type="gene ID" value="ECL_00061"/>
</dbReference>
<keyword evidence="1" id="KW-0472">Membrane</keyword>
<feature type="transmembrane region" description="Helical" evidence="1">
    <location>
        <begin position="20"/>
        <end position="37"/>
    </location>
</feature>
<keyword evidence="3" id="KW-1185">Reference proteome</keyword>
<dbReference type="EMBL" id="CP001918">
    <property type="protein sequence ID" value="ADF59629.1"/>
    <property type="molecule type" value="Genomic_DNA"/>
</dbReference>
<dbReference type="Proteomes" id="UP000002363">
    <property type="component" value="Chromosome"/>
</dbReference>
<reference evidence="2 3" key="1">
    <citation type="journal article" date="2010" name="J. Bacteriol.">
        <title>Complete genome sequence of Enterobacter cloacae subsp. cloacae type strain ATCC 13047.</title>
        <authorList>
            <person name="Ren Y."/>
            <person name="Ren Y."/>
            <person name="Zhou Z."/>
            <person name="Guo X."/>
            <person name="Li Y."/>
            <person name="Feng L."/>
            <person name="Wang L."/>
        </authorList>
    </citation>
    <scope>NUCLEOTIDE SEQUENCE [LARGE SCALE GENOMIC DNA]</scope>
    <source>
        <strain evidence="3">ATCC 13047 / DSM 30054 / NBRC 13535 / NCTC 10005 / WDCM 00083 / NCDC 279-56</strain>
    </source>
</reference>
<dbReference type="KEGG" id="enc:ECL_00061"/>
<evidence type="ECO:0000256" key="1">
    <source>
        <dbReference type="SAM" id="Phobius"/>
    </source>
</evidence>
<dbReference type="STRING" id="716541.ECL_00061"/>
<accession>A0A0H3CDJ2</accession>
<evidence type="ECO:0000313" key="3">
    <source>
        <dbReference type="Proteomes" id="UP000002363"/>
    </source>
</evidence>
<dbReference type="AlphaFoldDB" id="A0A0H3CDJ2"/>
<dbReference type="HOGENOM" id="CLU_3007044_0_0_6"/>
<protein>
    <submittedName>
        <fullName evidence="2">Uncharacterized protein</fullName>
    </submittedName>
</protein>
<proteinExistence type="predicted"/>